<name>A0A644YZU9_9ZZZZ</name>
<keyword evidence="2" id="KW-0067">ATP-binding</keyword>
<dbReference type="PROSITE" id="PS51161">
    <property type="entry name" value="ATP_CONE"/>
    <property type="match status" value="1"/>
</dbReference>
<keyword evidence="1" id="KW-0547">Nucleotide-binding</keyword>
<accession>A0A644YZU9</accession>
<proteinExistence type="predicted"/>
<protein>
    <recommendedName>
        <fullName evidence="3">ATP-cone domain-containing protein</fullName>
    </recommendedName>
</protein>
<dbReference type="EMBL" id="VSSQ01006083">
    <property type="protein sequence ID" value="MPM31474.1"/>
    <property type="molecule type" value="Genomic_DNA"/>
</dbReference>
<sequence length="315" mass="34417">MYPIPENPIYVIDGEGLQQLFDPEKLQQSLQSSFIAAGNPDGYLAEDIALSVEAAMLDGARLGRFFTQSEVDAAVIRILETAGFAEVARIFQRANSRLYIAVDARLDGVRQLIERHLGLGGAAAETVALRVFQALNQLGIASGAPGLYLELARHYERQCAESITPPMPAAAPDTAGRFLLSAAEVGSFLTGEGRLLQQAGILQLTGISRLYPNFRMGLHLGRLAEYARLRPPVTEMLMADVLYRAGESVGQSLRAVCRHLGGNELPLYLKLPEFERFVRDWLEADYPAGRPAAMELLNCFRAALGYPVRKVSARG</sequence>
<feature type="domain" description="ATP-cone" evidence="3">
    <location>
        <begin position="9"/>
        <end position="104"/>
    </location>
</feature>
<evidence type="ECO:0000256" key="1">
    <source>
        <dbReference type="ARBA" id="ARBA00022741"/>
    </source>
</evidence>
<comment type="caution">
    <text evidence="4">The sequence shown here is derived from an EMBL/GenBank/DDBJ whole genome shotgun (WGS) entry which is preliminary data.</text>
</comment>
<evidence type="ECO:0000313" key="4">
    <source>
        <dbReference type="EMBL" id="MPM31474.1"/>
    </source>
</evidence>
<dbReference type="AlphaFoldDB" id="A0A644YZU9"/>
<gene>
    <name evidence="4" type="ORF">SDC9_78029</name>
</gene>
<evidence type="ECO:0000259" key="3">
    <source>
        <dbReference type="PROSITE" id="PS51161"/>
    </source>
</evidence>
<organism evidence="4">
    <name type="scientific">bioreactor metagenome</name>
    <dbReference type="NCBI Taxonomy" id="1076179"/>
    <lineage>
        <taxon>unclassified sequences</taxon>
        <taxon>metagenomes</taxon>
        <taxon>ecological metagenomes</taxon>
    </lineage>
</organism>
<dbReference type="InterPro" id="IPR005144">
    <property type="entry name" value="ATP-cone_dom"/>
</dbReference>
<dbReference type="GO" id="GO:0005524">
    <property type="term" value="F:ATP binding"/>
    <property type="evidence" value="ECO:0007669"/>
    <property type="project" value="UniProtKB-KW"/>
</dbReference>
<evidence type="ECO:0000256" key="2">
    <source>
        <dbReference type="ARBA" id="ARBA00022840"/>
    </source>
</evidence>
<reference evidence="4" key="1">
    <citation type="submission" date="2019-08" db="EMBL/GenBank/DDBJ databases">
        <authorList>
            <person name="Kucharzyk K."/>
            <person name="Murdoch R.W."/>
            <person name="Higgins S."/>
            <person name="Loffler F."/>
        </authorList>
    </citation>
    <scope>NUCLEOTIDE SEQUENCE</scope>
</reference>